<dbReference type="RefSeq" id="WP_380247417.1">
    <property type="nucleotide sequence ID" value="NZ_JBHUII010000001.1"/>
</dbReference>
<dbReference type="Proteomes" id="UP001597294">
    <property type="component" value="Unassembled WGS sequence"/>
</dbReference>
<proteinExistence type="predicted"/>
<gene>
    <name evidence="1" type="ORF">ACFSKO_00875</name>
</gene>
<dbReference type="EMBL" id="JBHUII010000001">
    <property type="protein sequence ID" value="MFD2204142.1"/>
    <property type="molecule type" value="Genomic_DNA"/>
</dbReference>
<sequence>MGISYRFKKISSSLVQAKNLLIVFGFLLSTSAYAGGNYTLYSYHNVPPFVTGKDTGLTYDLAKHLTHNSTSGHKYSVRILPRKRLDELMAKKSIIVPWVTPIWFKTLTSPETNWSSPIMMDSSVYVWKTGKDKSYKAPEDLIGSKLGGIRGYKYAGVDPLVKDNKIRRTNTNSEWQLLQMLLSERVDVGIMPEAGVCNLIKTQGLVGQLKITQHHNFTRKIMITGSSQKHLIPELNNLENNPVWTTTLSRYGTHITPLDNRNEDNYCDVLAAKTGLILN</sequence>
<dbReference type="PANTHER" id="PTHR35936">
    <property type="entry name" value="MEMBRANE-BOUND LYTIC MUREIN TRANSGLYCOSYLASE F"/>
    <property type="match status" value="1"/>
</dbReference>
<keyword evidence="2" id="KW-1185">Reference proteome</keyword>
<dbReference type="SUPFAM" id="SSF53850">
    <property type="entry name" value="Periplasmic binding protein-like II"/>
    <property type="match status" value="1"/>
</dbReference>
<evidence type="ECO:0000313" key="2">
    <source>
        <dbReference type="Proteomes" id="UP001597294"/>
    </source>
</evidence>
<protein>
    <submittedName>
        <fullName evidence="1">Substrate-binding periplasmic protein</fullName>
    </submittedName>
</protein>
<dbReference type="PANTHER" id="PTHR35936:SF6">
    <property type="entry name" value="AMINO ACID ABC TRANSPORTER SUBSTRATE-BINDING PAAT FAMILY PROTEIN"/>
    <property type="match status" value="1"/>
</dbReference>
<accession>A0ABW5BDJ0</accession>
<evidence type="ECO:0000313" key="1">
    <source>
        <dbReference type="EMBL" id="MFD2204142.1"/>
    </source>
</evidence>
<reference evidence="2" key="1">
    <citation type="journal article" date="2019" name="Int. J. Syst. Evol. Microbiol.">
        <title>The Global Catalogue of Microorganisms (GCM) 10K type strain sequencing project: providing services to taxonomists for standard genome sequencing and annotation.</title>
        <authorList>
            <consortium name="The Broad Institute Genomics Platform"/>
            <consortium name="The Broad Institute Genome Sequencing Center for Infectious Disease"/>
            <person name="Wu L."/>
            <person name="Ma J."/>
        </authorList>
    </citation>
    <scope>NUCLEOTIDE SEQUENCE [LARGE SCALE GENOMIC DNA]</scope>
    <source>
        <strain evidence="2">CGMCC 4.7192</strain>
    </source>
</reference>
<dbReference type="Gene3D" id="3.40.190.10">
    <property type="entry name" value="Periplasmic binding protein-like II"/>
    <property type="match status" value="2"/>
</dbReference>
<organism evidence="1 2">
    <name type="scientific">Kiloniella antarctica</name>
    <dbReference type="NCBI Taxonomy" id="1550907"/>
    <lineage>
        <taxon>Bacteria</taxon>
        <taxon>Pseudomonadati</taxon>
        <taxon>Pseudomonadota</taxon>
        <taxon>Alphaproteobacteria</taxon>
        <taxon>Rhodospirillales</taxon>
        <taxon>Kiloniellaceae</taxon>
        <taxon>Kiloniella</taxon>
    </lineage>
</organism>
<comment type="caution">
    <text evidence="1">The sequence shown here is derived from an EMBL/GenBank/DDBJ whole genome shotgun (WGS) entry which is preliminary data.</text>
</comment>
<name>A0ABW5BDJ0_9PROT</name>